<dbReference type="EMBL" id="SPUM01000130">
    <property type="protein sequence ID" value="TFW29121.1"/>
    <property type="molecule type" value="Genomic_DNA"/>
</dbReference>
<sequence length="140" mass="15181">MKIKTLCVVLLFFATSTLYAAQAPLFRMTSNAGQAANGNQPSMVFQEVERSETSSTVEAVQTSGSVAAKSMFLLSGSCALMKERKKEAFKIERLSKQPIRFIVRFVSGENIGNEAFGQPIGEDAVIPAARCDLIQSVLAR</sequence>
<reference evidence="2 3" key="1">
    <citation type="submission" date="2019-03" db="EMBL/GenBank/DDBJ databases">
        <title>Draft genome of Massilia hortus sp. nov., a novel bacterial species of the Oxalobacteraceae family.</title>
        <authorList>
            <person name="Peta V."/>
            <person name="Raths R."/>
            <person name="Bucking H."/>
        </authorList>
    </citation>
    <scope>NUCLEOTIDE SEQUENCE [LARGE SCALE GENOMIC DNA]</scope>
    <source>
        <strain evidence="2 3">ONC3</strain>
    </source>
</reference>
<name>A0A4Y9SRA1_9BURK</name>
<dbReference type="Proteomes" id="UP000297258">
    <property type="component" value="Unassembled WGS sequence"/>
</dbReference>
<feature type="chain" id="PRO_5021430740" evidence="1">
    <location>
        <begin position="21"/>
        <end position="140"/>
    </location>
</feature>
<evidence type="ECO:0000313" key="2">
    <source>
        <dbReference type="EMBL" id="TFW29121.1"/>
    </source>
</evidence>
<gene>
    <name evidence="2" type="ORF">E4O92_19655</name>
</gene>
<evidence type="ECO:0000313" key="3">
    <source>
        <dbReference type="Proteomes" id="UP000297258"/>
    </source>
</evidence>
<proteinExistence type="predicted"/>
<dbReference type="AlphaFoldDB" id="A0A4Y9SRA1"/>
<keyword evidence="1" id="KW-0732">Signal</keyword>
<organism evidence="2 3">
    <name type="scientific">Massilia horti</name>
    <dbReference type="NCBI Taxonomy" id="2562153"/>
    <lineage>
        <taxon>Bacteria</taxon>
        <taxon>Pseudomonadati</taxon>
        <taxon>Pseudomonadota</taxon>
        <taxon>Betaproteobacteria</taxon>
        <taxon>Burkholderiales</taxon>
        <taxon>Oxalobacteraceae</taxon>
        <taxon>Telluria group</taxon>
        <taxon>Massilia</taxon>
    </lineage>
</organism>
<evidence type="ECO:0000256" key="1">
    <source>
        <dbReference type="SAM" id="SignalP"/>
    </source>
</evidence>
<comment type="caution">
    <text evidence="2">The sequence shown here is derived from an EMBL/GenBank/DDBJ whole genome shotgun (WGS) entry which is preliminary data.</text>
</comment>
<protein>
    <submittedName>
        <fullName evidence="2">Uncharacterized protein</fullName>
    </submittedName>
</protein>
<dbReference type="RefSeq" id="WP_135191355.1">
    <property type="nucleotide sequence ID" value="NZ_SPUM01000130.1"/>
</dbReference>
<feature type="signal peptide" evidence="1">
    <location>
        <begin position="1"/>
        <end position="20"/>
    </location>
</feature>
<keyword evidence="3" id="KW-1185">Reference proteome</keyword>
<accession>A0A4Y9SRA1</accession>